<protein>
    <submittedName>
        <fullName evidence="2">Uncharacterized protein</fullName>
    </submittedName>
</protein>
<sequence length="192" mass="21557">MGGFRRSSDTRRRTQATQKHHLTHSRKYTCSPRRLATQARTRATLRVHTIHAVISGTSHRARFSVRHRVDRSLSRIHASIEQKNCDARGEAPRCYRSGADGEDVAMYINQESPLLPGLAGDGSGSDVHREAGIGDAGVFVEPRGCALIATFAVMLQVRLWYCEMGRSFCPSGASRHWWTHVRLMCWKGGERE</sequence>
<reference evidence="2" key="1">
    <citation type="journal article" date="2020" name="Stud. Mycol.">
        <title>101 Dothideomycetes genomes: a test case for predicting lifestyles and emergence of pathogens.</title>
        <authorList>
            <person name="Haridas S."/>
            <person name="Albert R."/>
            <person name="Binder M."/>
            <person name="Bloem J."/>
            <person name="Labutti K."/>
            <person name="Salamov A."/>
            <person name="Andreopoulos B."/>
            <person name="Baker S."/>
            <person name="Barry K."/>
            <person name="Bills G."/>
            <person name="Bluhm B."/>
            <person name="Cannon C."/>
            <person name="Castanera R."/>
            <person name="Culley D."/>
            <person name="Daum C."/>
            <person name="Ezra D."/>
            <person name="Gonzalez J."/>
            <person name="Henrissat B."/>
            <person name="Kuo A."/>
            <person name="Liang C."/>
            <person name="Lipzen A."/>
            <person name="Lutzoni F."/>
            <person name="Magnuson J."/>
            <person name="Mondo S."/>
            <person name="Nolan M."/>
            <person name="Ohm R."/>
            <person name="Pangilinan J."/>
            <person name="Park H.-J."/>
            <person name="Ramirez L."/>
            <person name="Alfaro M."/>
            <person name="Sun H."/>
            <person name="Tritt A."/>
            <person name="Yoshinaga Y."/>
            <person name="Zwiers L.-H."/>
            <person name="Turgeon B."/>
            <person name="Goodwin S."/>
            <person name="Spatafora J."/>
            <person name="Crous P."/>
            <person name="Grigoriev I."/>
        </authorList>
    </citation>
    <scope>NUCLEOTIDE SEQUENCE</scope>
    <source>
        <strain evidence="2">CBS 627.86</strain>
    </source>
</reference>
<dbReference type="AlphaFoldDB" id="A0A6A5ZEV6"/>
<feature type="compositionally biased region" description="Basic residues" evidence="1">
    <location>
        <begin position="18"/>
        <end position="27"/>
    </location>
</feature>
<proteinExistence type="predicted"/>
<evidence type="ECO:0000256" key="1">
    <source>
        <dbReference type="SAM" id="MobiDB-lite"/>
    </source>
</evidence>
<keyword evidence="3" id="KW-1185">Reference proteome</keyword>
<evidence type="ECO:0000313" key="3">
    <source>
        <dbReference type="Proteomes" id="UP000799770"/>
    </source>
</evidence>
<evidence type="ECO:0000313" key="2">
    <source>
        <dbReference type="EMBL" id="KAF2117624.1"/>
    </source>
</evidence>
<gene>
    <name evidence="2" type="ORF">BDV96DRAFT_398831</name>
</gene>
<feature type="compositionally biased region" description="Basic and acidic residues" evidence="1">
    <location>
        <begin position="1"/>
        <end position="12"/>
    </location>
</feature>
<name>A0A6A5ZEV6_9PLEO</name>
<dbReference type="EMBL" id="ML977318">
    <property type="protein sequence ID" value="KAF2117624.1"/>
    <property type="molecule type" value="Genomic_DNA"/>
</dbReference>
<feature type="region of interest" description="Disordered" evidence="1">
    <location>
        <begin position="1"/>
        <end position="28"/>
    </location>
</feature>
<accession>A0A6A5ZEV6</accession>
<dbReference type="Proteomes" id="UP000799770">
    <property type="component" value="Unassembled WGS sequence"/>
</dbReference>
<organism evidence="2 3">
    <name type="scientific">Lophiotrema nucula</name>
    <dbReference type="NCBI Taxonomy" id="690887"/>
    <lineage>
        <taxon>Eukaryota</taxon>
        <taxon>Fungi</taxon>
        <taxon>Dikarya</taxon>
        <taxon>Ascomycota</taxon>
        <taxon>Pezizomycotina</taxon>
        <taxon>Dothideomycetes</taxon>
        <taxon>Pleosporomycetidae</taxon>
        <taxon>Pleosporales</taxon>
        <taxon>Lophiotremataceae</taxon>
        <taxon>Lophiotrema</taxon>
    </lineage>
</organism>